<evidence type="ECO:0000313" key="3">
    <source>
        <dbReference type="Proteomes" id="UP000198749"/>
    </source>
</evidence>
<accession>A0A1H9HGK1</accession>
<dbReference type="Pfam" id="PF13466">
    <property type="entry name" value="STAS_2"/>
    <property type="match status" value="1"/>
</dbReference>
<dbReference type="PROSITE" id="PS50801">
    <property type="entry name" value="STAS"/>
    <property type="match status" value="1"/>
</dbReference>
<keyword evidence="3" id="KW-1185">Reference proteome</keyword>
<organism evidence="2 3">
    <name type="scientific">Amphritea atlantica</name>
    <dbReference type="NCBI Taxonomy" id="355243"/>
    <lineage>
        <taxon>Bacteria</taxon>
        <taxon>Pseudomonadati</taxon>
        <taxon>Pseudomonadota</taxon>
        <taxon>Gammaproteobacteria</taxon>
        <taxon>Oceanospirillales</taxon>
        <taxon>Oceanospirillaceae</taxon>
        <taxon>Amphritea</taxon>
    </lineage>
</organism>
<name>A0A1H9HGK1_9GAMM</name>
<protein>
    <submittedName>
        <fullName evidence="2">ABC-type transporter Mla maintaining outer membrane lipid asymmetry, MlaB component, contains STAS domain</fullName>
    </submittedName>
</protein>
<sequence length="98" mass="10691">MNAQVEISEDTLLLKGDLLFSTVLSVRAALEQAVDQAQKRCIVDFAGVGRVDSSAVSLWLCLERKTRSRQLTLSAINIPDELSSIVRLVGLEHTGLNP</sequence>
<reference evidence="3" key="1">
    <citation type="submission" date="2016-10" db="EMBL/GenBank/DDBJ databases">
        <authorList>
            <person name="Varghese N."/>
            <person name="Submissions S."/>
        </authorList>
    </citation>
    <scope>NUCLEOTIDE SEQUENCE [LARGE SCALE GENOMIC DNA]</scope>
    <source>
        <strain evidence="3">DSM 18887</strain>
    </source>
</reference>
<dbReference type="Gene3D" id="3.30.750.24">
    <property type="entry name" value="STAS domain"/>
    <property type="match status" value="1"/>
</dbReference>
<dbReference type="SUPFAM" id="SSF52091">
    <property type="entry name" value="SpoIIaa-like"/>
    <property type="match status" value="1"/>
</dbReference>
<gene>
    <name evidence="2" type="ORF">SAMN03080615_02131</name>
</gene>
<dbReference type="AlphaFoldDB" id="A0A1H9HGK1"/>
<proteinExistence type="predicted"/>
<dbReference type="EMBL" id="FOGB01000005">
    <property type="protein sequence ID" value="SEQ61414.1"/>
    <property type="molecule type" value="Genomic_DNA"/>
</dbReference>
<dbReference type="InterPro" id="IPR036513">
    <property type="entry name" value="STAS_dom_sf"/>
</dbReference>
<evidence type="ECO:0000313" key="2">
    <source>
        <dbReference type="EMBL" id="SEQ61414.1"/>
    </source>
</evidence>
<dbReference type="OrthoDB" id="6089296at2"/>
<dbReference type="InterPro" id="IPR058548">
    <property type="entry name" value="MlaB-like_STAS"/>
</dbReference>
<dbReference type="Proteomes" id="UP000198749">
    <property type="component" value="Unassembled WGS sequence"/>
</dbReference>
<dbReference type="CDD" id="cd07043">
    <property type="entry name" value="STAS_anti-anti-sigma_factors"/>
    <property type="match status" value="1"/>
</dbReference>
<dbReference type="InterPro" id="IPR002645">
    <property type="entry name" value="STAS_dom"/>
</dbReference>
<dbReference type="STRING" id="355243.SAMN03080615_02131"/>
<feature type="domain" description="STAS" evidence="1">
    <location>
        <begin position="12"/>
        <end position="98"/>
    </location>
</feature>
<evidence type="ECO:0000259" key="1">
    <source>
        <dbReference type="PROSITE" id="PS50801"/>
    </source>
</evidence>
<dbReference type="RefSeq" id="WP_091357659.1">
    <property type="nucleotide sequence ID" value="NZ_AP025284.1"/>
</dbReference>